<dbReference type="InterPro" id="IPR043866">
    <property type="entry name" value="TTC3/DZIP3_dom"/>
</dbReference>
<dbReference type="GO" id="GO:0016567">
    <property type="term" value="P:protein ubiquitination"/>
    <property type="evidence" value="ECO:0007669"/>
    <property type="project" value="UniProtKB-UniPathway"/>
</dbReference>
<dbReference type="CDD" id="cd23120">
    <property type="entry name" value="RING-H2_ASR1"/>
    <property type="match status" value="1"/>
</dbReference>
<accession>A0A087UC20</accession>
<dbReference type="OrthoDB" id="5600418at2759"/>
<feature type="compositionally biased region" description="Polar residues" evidence="5">
    <location>
        <begin position="154"/>
        <end position="163"/>
    </location>
</feature>
<dbReference type="UniPathway" id="UPA00143"/>
<evidence type="ECO:0000256" key="5">
    <source>
        <dbReference type="SAM" id="MobiDB-lite"/>
    </source>
</evidence>
<dbReference type="EMBL" id="KK119163">
    <property type="protein sequence ID" value="KFM74909.1"/>
    <property type="molecule type" value="Genomic_DNA"/>
</dbReference>
<feature type="domain" description="RING-type" evidence="6">
    <location>
        <begin position="1184"/>
        <end position="1224"/>
    </location>
</feature>
<dbReference type="Pfam" id="PF19179">
    <property type="entry name" value="TTC3_DZIP3_dom"/>
    <property type="match status" value="1"/>
</dbReference>
<dbReference type="Proteomes" id="UP000054359">
    <property type="component" value="Unassembled WGS sequence"/>
</dbReference>
<name>A0A087UC20_STEMI</name>
<keyword evidence="2" id="KW-0862">Zinc</keyword>
<keyword evidence="8" id="KW-1185">Reference proteome</keyword>
<dbReference type="GO" id="GO:0008270">
    <property type="term" value="F:zinc ion binding"/>
    <property type="evidence" value="ECO:0007669"/>
    <property type="project" value="UniProtKB-KW"/>
</dbReference>
<dbReference type="STRING" id="407821.A0A087UC20"/>
<dbReference type="Pfam" id="PF13639">
    <property type="entry name" value="zf-RING_2"/>
    <property type="match status" value="1"/>
</dbReference>
<dbReference type="AlphaFoldDB" id="A0A087UC20"/>
<feature type="compositionally biased region" description="Polar residues" evidence="5">
    <location>
        <begin position="444"/>
        <end position="455"/>
    </location>
</feature>
<organism evidence="7 8">
    <name type="scientific">Stegodyphus mimosarum</name>
    <name type="common">African social velvet spider</name>
    <dbReference type="NCBI Taxonomy" id="407821"/>
    <lineage>
        <taxon>Eukaryota</taxon>
        <taxon>Metazoa</taxon>
        <taxon>Ecdysozoa</taxon>
        <taxon>Arthropoda</taxon>
        <taxon>Chelicerata</taxon>
        <taxon>Arachnida</taxon>
        <taxon>Araneae</taxon>
        <taxon>Araneomorphae</taxon>
        <taxon>Entelegynae</taxon>
        <taxon>Eresoidea</taxon>
        <taxon>Eresidae</taxon>
        <taxon>Stegodyphus</taxon>
    </lineage>
</organism>
<protein>
    <submittedName>
        <fullName evidence="7">E3 ubiquitin-protein ligase TTC3</fullName>
    </submittedName>
</protein>
<dbReference type="InterPro" id="IPR013083">
    <property type="entry name" value="Znf_RING/FYVE/PHD"/>
</dbReference>
<evidence type="ECO:0000259" key="6">
    <source>
        <dbReference type="PROSITE" id="PS50089"/>
    </source>
</evidence>
<dbReference type="SMART" id="SM00184">
    <property type="entry name" value="RING"/>
    <property type="match status" value="1"/>
</dbReference>
<feature type="coiled-coil region" evidence="4">
    <location>
        <begin position="611"/>
        <end position="744"/>
    </location>
</feature>
<dbReference type="PANTHER" id="PTHR17550">
    <property type="entry name" value="E3 UBIQUITIN-PROTEIN LIGASE TTC3"/>
    <property type="match status" value="1"/>
</dbReference>
<keyword evidence="1 3" id="KW-0479">Metal-binding</keyword>
<dbReference type="InterPro" id="IPR056871">
    <property type="entry name" value="WH_TTC3"/>
</dbReference>
<dbReference type="PROSITE" id="PS50089">
    <property type="entry name" value="ZF_RING_2"/>
    <property type="match status" value="1"/>
</dbReference>
<dbReference type="SUPFAM" id="SSF57850">
    <property type="entry name" value="RING/U-box"/>
    <property type="match status" value="1"/>
</dbReference>
<dbReference type="Gene3D" id="3.30.40.10">
    <property type="entry name" value="Zinc/RING finger domain, C3HC4 (zinc finger)"/>
    <property type="match status" value="1"/>
</dbReference>
<evidence type="ECO:0000313" key="8">
    <source>
        <dbReference type="Proteomes" id="UP000054359"/>
    </source>
</evidence>
<evidence type="ECO:0000256" key="2">
    <source>
        <dbReference type="ARBA" id="ARBA00022833"/>
    </source>
</evidence>
<evidence type="ECO:0000313" key="7">
    <source>
        <dbReference type="EMBL" id="KFM74909.1"/>
    </source>
</evidence>
<dbReference type="InterPro" id="IPR056870">
    <property type="entry name" value="TTC3/DZIP3/RBM44-like_helical"/>
</dbReference>
<feature type="region of interest" description="Disordered" evidence="5">
    <location>
        <begin position="406"/>
        <end position="457"/>
    </location>
</feature>
<keyword evidence="1 3" id="KW-0863">Zinc-finger</keyword>
<reference evidence="7 8" key="1">
    <citation type="submission" date="2013-11" db="EMBL/GenBank/DDBJ databases">
        <title>Genome sequencing of Stegodyphus mimosarum.</title>
        <authorList>
            <person name="Bechsgaard J."/>
        </authorList>
    </citation>
    <scope>NUCLEOTIDE SEQUENCE [LARGE SCALE GENOMIC DNA]</scope>
</reference>
<evidence type="ECO:0000256" key="4">
    <source>
        <dbReference type="SAM" id="Coils"/>
    </source>
</evidence>
<feature type="non-terminal residue" evidence="7">
    <location>
        <position position="1235"/>
    </location>
</feature>
<gene>
    <name evidence="7" type="ORF">X975_09134</name>
</gene>
<feature type="region of interest" description="Disordered" evidence="5">
    <location>
        <begin position="115"/>
        <end position="176"/>
    </location>
</feature>
<evidence type="ECO:0000256" key="1">
    <source>
        <dbReference type="ARBA" id="ARBA00022771"/>
    </source>
</evidence>
<keyword evidence="4" id="KW-0175">Coiled coil</keyword>
<dbReference type="Pfam" id="PF24812">
    <property type="entry name" value="WHD_TTC3"/>
    <property type="match status" value="1"/>
</dbReference>
<proteinExistence type="predicted"/>
<dbReference type="OMA" id="CEDVRAK"/>
<dbReference type="PANTHER" id="PTHR17550:SF4">
    <property type="entry name" value="E3 UBIQUITIN-PROTEIN LIGASE TTC3"/>
    <property type="match status" value="1"/>
</dbReference>
<sequence length="1235" mass="138359">MDDTKSEHLKVVVGALIEECENPPPPVAVCLYNACQFNQPIYYSDPGFKGFFSVFCCEHCSLHYHPQCWKELKNSKGLSEKEFLGQPCFTPDCEGIVFKVTNTTKEGIIGKTFQVPESKKETKQKKSKLEKKLEGRDNRKRKRRDSKCDSISDVTNDVASENASPVPPMKNEGNKCTNEIKQNETTVTSNLEPKLLSEAETSSASKLSVDAQPFYVLKKPAIDENSHRTPSKAKEPKKFKSSTLSIDDFYENVTYCYNFEKRNSFPQSNSQLFFPSRWSDGNINEGNETNTSDLLGSHGGATELESIKSNVYSFLEELLTLRGPLRIDDPILVDELKNFPTEANIMIADCGGIGEFLKNNIRFAYVGNTYVCVAADVVAAYNKCRNSLSFDDEPFYDSNINETFEEDENKSVTSASSYLNPDAKEYSPVSSKFSDLPPNENAERSQSVTVSSGVDNSRRNSESLLSVVSKLRQPIVVDDKPTSFGSTHSINDDELPTNEFSQIRKLSNSVQSIPSDSNFISSAESNSAENSTLENKLDVNIAQFVKMLQNYSSDEMRKHHLDIESAIKPYSIVILPKKCNRIIQTEESEAEKLSRGVQTNDEELERIKEVAMILADDKHMLREQNAQLQKQLDVALDSATKSQKKSSVEIINLKATLEEVFAELEAEKKASKNKELKWEKELKHLQDSLNKANEKIDEQKRENETLNMNLESMRIHAEDLNDKLKEARAIINHLEDKLSENELARASSELQGKLYTETIERLEQKICEISERAKTAELQVLKLKKSEFLKRIDQKISEAAEKMKELQGGISIVSAAFNPIIVKNMETLLAQIRGYINKLGDIRHVFMKSIDHQIQRVTSGTALKDLSPLEVTELPEIPKWSQANAQAMNFLPQQIPPVVPAAQSEIKIPSLPLAASGKTESSTPYLNSKTPVSSFQPAGQSVILNPLLQSSVQNATLTPSFQSAMQSGTLFKDMVTKPAPTSSFKKPSSDVQEKEKTVLSLNNPEISQPASSATKMVEVKGASNRMTSPDLELGYKVAQNGIEKPTPVYSTADIQKKPAVSENKNSYEKLLSKLQLKYPNYSQAHLMSFVKDYRSQRKGKLSGLTLETIINEVSEFIESQRKTECNISEAAKKSRLLQNKVLVNKKIACDEPVVVENPPAPKKAAWNVTNDSNKNWSGNNIEDCVICCEEMNFSTAYKADCGHQFHLTCIREWLNKKSDCPICRVYLLLPEDYPA</sequence>
<dbReference type="InterPro" id="IPR001841">
    <property type="entry name" value="Znf_RING"/>
</dbReference>
<evidence type="ECO:0000256" key="3">
    <source>
        <dbReference type="PROSITE-ProRule" id="PRU00175"/>
    </source>
</evidence>
<dbReference type="Pfam" id="PF24905">
    <property type="entry name" value="TTC3_9th"/>
    <property type="match status" value="1"/>
</dbReference>